<evidence type="ECO:0000313" key="1">
    <source>
        <dbReference type="EMBL" id="CAI6338098.1"/>
    </source>
</evidence>
<keyword evidence="2" id="KW-1185">Reference proteome</keyword>
<comment type="caution">
    <text evidence="1">The sequence shown here is derived from an EMBL/GenBank/DDBJ whole genome shotgun (WGS) entry which is preliminary data.</text>
</comment>
<dbReference type="InterPro" id="IPR029058">
    <property type="entry name" value="AB_hydrolase_fold"/>
</dbReference>
<organism evidence="1 2">
    <name type="scientific">Periconia digitata</name>
    <dbReference type="NCBI Taxonomy" id="1303443"/>
    <lineage>
        <taxon>Eukaryota</taxon>
        <taxon>Fungi</taxon>
        <taxon>Dikarya</taxon>
        <taxon>Ascomycota</taxon>
        <taxon>Pezizomycotina</taxon>
        <taxon>Dothideomycetes</taxon>
        <taxon>Pleosporomycetidae</taxon>
        <taxon>Pleosporales</taxon>
        <taxon>Massarineae</taxon>
        <taxon>Periconiaceae</taxon>
        <taxon>Periconia</taxon>
    </lineage>
</organism>
<dbReference type="Proteomes" id="UP001152607">
    <property type="component" value="Unassembled WGS sequence"/>
</dbReference>
<sequence>MDKPSIRDSLFHSVLNVAGRALPSPTEAQRTIYSDFIRVTLEKERDYCPLRALVYVHKCIAHGGEGDVITHLDWHGGAFTTGSPDFLPWLRPHYRHLHTDTTIVISPYYPLMDSREKERSYGQTLYSYADDILEWVCSGALFCRLREMIPQLVATIQQGYIHLLSGESAGANLAGYCWMSPKCPQIKTMYLQSGMYRNYCRTPGHDYMGRKVHLGEIERLASDLLLSIFAGGPSEARMGDAPPGGMGSAYLLSSALIPVVVNGAPGKLQSLWQLLFQEPDLIQRLRNYQGLDNNEEMVIPTSQESKRVIVDPKTIVDRLDNAPARLHDFGIAYLPELNAFGYSQAIPLQSLPVSAPDMFITHGDEDTNCNIDDSLQWESNVRRVCPQAHVTRFIARGKGHAFAYYQNDEWLQSVTNEIMKSVRS</sequence>
<reference evidence="1" key="1">
    <citation type="submission" date="2023-01" db="EMBL/GenBank/DDBJ databases">
        <authorList>
            <person name="Van Ghelder C."/>
            <person name="Rancurel C."/>
        </authorList>
    </citation>
    <scope>NUCLEOTIDE SEQUENCE</scope>
    <source>
        <strain evidence="1">CNCM I-4278</strain>
    </source>
</reference>
<dbReference type="EMBL" id="CAOQHR010000008">
    <property type="protein sequence ID" value="CAI6338098.1"/>
    <property type="molecule type" value="Genomic_DNA"/>
</dbReference>
<protein>
    <submittedName>
        <fullName evidence="1">Uncharacterized protein</fullName>
    </submittedName>
</protein>
<name>A0A9W4UPP2_9PLEO</name>
<evidence type="ECO:0000313" key="2">
    <source>
        <dbReference type="Proteomes" id="UP001152607"/>
    </source>
</evidence>
<proteinExistence type="predicted"/>
<gene>
    <name evidence="1" type="ORF">PDIGIT_LOCUS11222</name>
</gene>
<dbReference type="SUPFAM" id="SSF53474">
    <property type="entry name" value="alpha/beta-Hydrolases"/>
    <property type="match status" value="1"/>
</dbReference>
<accession>A0A9W4UPP2</accession>
<dbReference type="Gene3D" id="3.40.50.1820">
    <property type="entry name" value="alpha/beta hydrolase"/>
    <property type="match status" value="2"/>
</dbReference>
<dbReference type="AlphaFoldDB" id="A0A9W4UPP2"/>
<dbReference type="OrthoDB" id="19653at2759"/>